<feature type="domain" description="Gcp-like" evidence="9">
    <location>
        <begin position="23"/>
        <end position="305"/>
    </location>
</feature>
<dbReference type="InterPro" id="IPR017861">
    <property type="entry name" value="KAE1/TsaD"/>
</dbReference>
<evidence type="ECO:0000313" key="11">
    <source>
        <dbReference type="Proteomes" id="UP000191153"/>
    </source>
</evidence>
<proteinExistence type="inferred from homology"/>
<dbReference type="RefSeq" id="WP_078694447.1">
    <property type="nucleotide sequence ID" value="NZ_FUWX01000015.1"/>
</dbReference>
<dbReference type="NCBIfam" id="TIGR00329">
    <property type="entry name" value="gcp_kae1"/>
    <property type="match status" value="1"/>
</dbReference>
<keyword evidence="4 8" id="KW-0479">Metal-binding</keyword>
<evidence type="ECO:0000256" key="5">
    <source>
        <dbReference type="ARBA" id="ARBA00023004"/>
    </source>
</evidence>
<feature type="binding site" evidence="8">
    <location>
        <position position="299"/>
    </location>
    <ligand>
        <name>Fe cation</name>
        <dbReference type="ChEBI" id="CHEBI:24875"/>
    </ligand>
</feature>
<comment type="similarity">
    <text evidence="8">Belongs to the KAE1 / TsaD family.</text>
</comment>
<dbReference type="Proteomes" id="UP000191153">
    <property type="component" value="Unassembled WGS sequence"/>
</dbReference>
<keyword evidence="1 8" id="KW-0963">Cytoplasm</keyword>
<name>A0A1T4PNZ7_9FUSO</name>
<dbReference type="GO" id="GO:0002949">
    <property type="term" value="P:tRNA threonylcarbamoyladenosine modification"/>
    <property type="evidence" value="ECO:0007669"/>
    <property type="project" value="UniProtKB-UniRule"/>
</dbReference>
<feature type="binding site" evidence="8">
    <location>
        <position position="179"/>
    </location>
    <ligand>
        <name>substrate</name>
    </ligand>
</feature>
<dbReference type="GO" id="GO:0005506">
    <property type="term" value="F:iron ion binding"/>
    <property type="evidence" value="ECO:0007669"/>
    <property type="project" value="UniProtKB-UniRule"/>
</dbReference>
<evidence type="ECO:0000256" key="4">
    <source>
        <dbReference type="ARBA" id="ARBA00022723"/>
    </source>
</evidence>
<dbReference type="EMBL" id="FUWX01000015">
    <property type="protein sequence ID" value="SJZ93159.1"/>
    <property type="molecule type" value="Genomic_DNA"/>
</dbReference>
<dbReference type="PRINTS" id="PR00789">
    <property type="entry name" value="OSIALOPTASE"/>
</dbReference>
<dbReference type="InterPro" id="IPR017860">
    <property type="entry name" value="Peptidase_M22_CS"/>
</dbReference>
<dbReference type="PANTHER" id="PTHR11735:SF6">
    <property type="entry name" value="TRNA N6-ADENOSINE THREONYLCARBAMOYLTRANSFERASE, MITOCHONDRIAL"/>
    <property type="match status" value="1"/>
</dbReference>
<dbReference type="InterPro" id="IPR043129">
    <property type="entry name" value="ATPase_NBD"/>
</dbReference>
<feature type="binding site" evidence="8">
    <location>
        <position position="271"/>
    </location>
    <ligand>
        <name>substrate</name>
    </ligand>
</feature>
<comment type="function">
    <text evidence="8">Required for the formation of a threonylcarbamoyl group on adenosine at position 37 (t(6)A37) in tRNAs that read codons beginning with adenine. Is involved in the transfer of the threonylcarbamoyl moiety of threonylcarbamoyl-AMP (TC-AMP) to the N6 group of A37, together with TsaE and TsaB. TsaD likely plays a direct catalytic role in this reaction.</text>
</comment>
<evidence type="ECO:0000256" key="1">
    <source>
        <dbReference type="ARBA" id="ARBA00022490"/>
    </source>
</evidence>
<dbReference type="FunFam" id="3.30.420.40:FF:000040">
    <property type="entry name" value="tRNA N6-adenosine threonylcarbamoyltransferase"/>
    <property type="match status" value="1"/>
</dbReference>
<accession>A0A1T4PNZ7</accession>
<comment type="subcellular location">
    <subcellularLocation>
        <location evidence="8">Cytoplasm</location>
    </subcellularLocation>
</comment>
<keyword evidence="3 8" id="KW-0819">tRNA processing</keyword>
<protein>
    <recommendedName>
        <fullName evidence="8">tRNA N6-adenosine threonylcarbamoyltransferase</fullName>
        <ecNumber evidence="8">2.3.1.234</ecNumber>
    </recommendedName>
    <alternativeName>
        <fullName evidence="8">N6-L-threonylcarbamoyladenine synthase</fullName>
        <shortName evidence="8">t(6)A synthase</shortName>
    </alternativeName>
    <alternativeName>
        <fullName evidence="8">t(6)A37 threonylcarbamoyladenosine biosynthesis protein TsaD</fullName>
    </alternativeName>
    <alternativeName>
        <fullName evidence="8">tRNA threonylcarbamoyladenosine biosynthesis protein TsaD</fullName>
    </alternativeName>
</protein>
<evidence type="ECO:0000256" key="3">
    <source>
        <dbReference type="ARBA" id="ARBA00022694"/>
    </source>
</evidence>
<dbReference type="GO" id="GO:0005737">
    <property type="term" value="C:cytoplasm"/>
    <property type="evidence" value="ECO:0007669"/>
    <property type="project" value="UniProtKB-SubCell"/>
</dbReference>
<keyword evidence="5 8" id="KW-0408">Iron</keyword>
<dbReference type="CDD" id="cd24133">
    <property type="entry name" value="ASKHA_NBD_TsaD_bac"/>
    <property type="match status" value="1"/>
</dbReference>
<evidence type="ECO:0000256" key="6">
    <source>
        <dbReference type="ARBA" id="ARBA00023315"/>
    </source>
</evidence>
<keyword evidence="6 8" id="KW-0012">Acyltransferase</keyword>
<dbReference type="HAMAP" id="MF_01445">
    <property type="entry name" value="TsaD"/>
    <property type="match status" value="1"/>
</dbReference>
<feature type="binding site" evidence="8">
    <location>
        <position position="166"/>
    </location>
    <ligand>
        <name>substrate</name>
    </ligand>
</feature>
<organism evidence="10 11">
    <name type="scientific">Cetobacterium ceti</name>
    <dbReference type="NCBI Taxonomy" id="180163"/>
    <lineage>
        <taxon>Bacteria</taxon>
        <taxon>Fusobacteriati</taxon>
        <taxon>Fusobacteriota</taxon>
        <taxon>Fusobacteriia</taxon>
        <taxon>Fusobacteriales</taxon>
        <taxon>Fusobacteriaceae</taxon>
        <taxon>Cetobacterium</taxon>
    </lineage>
</organism>
<dbReference type="SUPFAM" id="SSF53067">
    <property type="entry name" value="Actin-like ATPase domain"/>
    <property type="match status" value="2"/>
</dbReference>
<keyword evidence="2 8" id="KW-0808">Transferase</keyword>
<reference evidence="10 11" key="1">
    <citation type="submission" date="2017-02" db="EMBL/GenBank/DDBJ databases">
        <authorList>
            <person name="Peterson S.W."/>
        </authorList>
    </citation>
    <scope>NUCLEOTIDE SEQUENCE [LARGE SCALE GENOMIC DNA]</scope>
    <source>
        <strain evidence="10 11">ATCC 700028</strain>
    </source>
</reference>
<dbReference type="NCBIfam" id="TIGR03723">
    <property type="entry name" value="T6A_TsaD_YgjD"/>
    <property type="match status" value="1"/>
</dbReference>
<comment type="catalytic activity">
    <reaction evidence="7 8">
        <text>L-threonylcarbamoyladenylate + adenosine(37) in tRNA = N(6)-L-threonylcarbamoyladenosine(37) in tRNA + AMP + H(+)</text>
        <dbReference type="Rhea" id="RHEA:37059"/>
        <dbReference type="Rhea" id="RHEA-COMP:10162"/>
        <dbReference type="Rhea" id="RHEA-COMP:10163"/>
        <dbReference type="ChEBI" id="CHEBI:15378"/>
        <dbReference type="ChEBI" id="CHEBI:73682"/>
        <dbReference type="ChEBI" id="CHEBI:74411"/>
        <dbReference type="ChEBI" id="CHEBI:74418"/>
        <dbReference type="ChEBI" id="CHEBI:456215"/>
        <dbReference type="EC" id="2.3.1.234"/>
    </reaction>
</comment>
<evidence type="ECO:0000259" key="9">
    <source>
        <dbReference type="Pfam" id="PF00814"/>
    </source>
</evidence>
<dbReference type="AlphaFoldDB" id="A0A1T4PNZ7"/>
<dbReference type="Gene3D" id="3.30.420.40">
    <property type="match status" value="2"/>
</dbReference>
<dbReference type="PROSITE" id="PS01016">
    <property type="entry name" value="GLYCOPROTEASE"/>
    <property type="match status" value="1"/>
</dbReference>
<dbReference type="GO" id="GO:0061711">
    <property type="term" value="F:tRNA N(6)-L-threonylcarbamoyladenine synthase activity"/>
    <property type="evidence" value="ECO:0007669"/>
    <property type="project" value="UniProtKB-EC"/>
</dbReference>
<evidence type="ECO:0000256" key="2">
    <source>
        <dbReference type="ARBA" id="ARBA00022679"/>
    </source>
</evidence>
<dbReference type="EC" id="2.3.1.234" evidence="8"/>
<feature type="binding site" evidence="8">
    <location>
        <position position="111"/>
    </location>
    <ligand>
        <name>Fe cation</name>
        <dbReference type="ChEBI" id="CHEBI:24875"/>
    </ligand>
</feature>
<comment type="cofactor">
    <cofactor evidence="8">
        <name>Fe(2+)</name>
        <dbReference type="ChEBI" id="CHEBI:29033"/>
    </cofactor>
    <text evidence="8">Binds 1 Fe(2+) ion per subunit.</text>
</comment>
<dbReference type="Pfam" id="PF00814">
    <property type="entry name" value="TsaD"/>
    <property type="match status" value="1"/>
</dbReference>
<feature type="binding site" evidence="8">
    <location>
        <position position="115"/>
    </location>
    <ligand>
        <name>Fe cation</name>
        <dbReference type="ChEBI" id="CHEBI:24875"/>
    </ligand>
</feature>
<evidence type="ECO:0000256" key="7">
    <source>
        <dbReference type="ARBA" id="ARBA00048117"/>
    </source>
</evidence>
<keyword evidence="11" id="KW-1185">Reference proteome</keyword>
<dbReference type="InterPro" id="IPR022450">
    <property type="entry name" value="TsaD"/>
</dbReference>
<gene>
    <name evidence="8" type="primary">tsaD</name>
    <name evidence="10" type="ORF">SAMN02745174_01994</name>
</gene>
<dbReference type="PANTHER" id="PTHR11735">
    <property type="entry name" value="TRNA N6-ADENOSINE THREONYLCARBAMOYLTRANSFERASE"/>
    <property type="match status" value="1"/>
</dbReference>
<dbReference type="STRING" id="180163.SAMN02745174_01994"/>
<evidence type="ECO:0000313" key="10">
    <source>
        <dbReference type="EMBL" id="SJZ93159.1"/>
    </source>
</evidence>
<dbReference type="InterPro" id="IPR000905">
    <property type="entry name" value="Gcp-like_dom"/>
</dbReference>
<feature type="binding site" evidence="8">
    <location>
        <position position="183"/>
    </location>
    <ligand>
        <name>substrate</name>
    </ligand>
</feature>
<evidence type="ECO:0000256" key="8">
    <source>
        <dbReference type="HAMAP-Rule" id="MF_01445"/>
    </source>
</evidence>
<sequence>MIILGIESSCDETSIAVVKDGKEILSNNISSQIDIHREFGGVVPEIASRQHIKNIATILDESLKEANITLDDVDYIGVTYAPGLIGALLVGVSFAKGLSYGHNIPIIPVHHIKGHIYANFVEHNVEVPCIALVVSGGHTNIIYIDENHKFYNLGGTLDDAVGESYDKVARVMGIGYPGGPIVDKMYYEGDKNFLKITEPKVDGYDFSFSGIKTAVINHVNKMKMKGETFKPEDLAASFQGKVVEILSKKVLKAAKEKNVKQILIAGGVAANSLLRSELKAKGEKEGIEVIYPSMKLCTDNAAMIAVAAHYKYMYPNGKDIIAGLNLNGKATLDIIKD</sequence>
<feature type="binding site" evidence="8">
    <location>
        <begin position="133"/>
        <end position="137"/>
    </location>
    <ligand>
        <name>substrate</name>
    </ligand>
</feature>
<dbReference type="OrthoDB" id="9806197at2"/>